<sequence length="315" mass="35600">MLPKFLPSTKMKKILIPREAAAMGSPSRYHARAIGISCDGSVSVHGIVVDVIDGRGLKASQPIVLRETEARPEFREGDAPSDETTYGLKGLDNDLRASDPHLEDPGAQFTPHIGAFSLGGYRPLTAAPFLVSEAPMPRTYTRAYCQRQMDRAIRKPYAREAPGSLYVVARVRRVDLEAFCNDAMTTPGFRARLMLKLGMMKAGRLQKRMREYHVCDGSENVHIWMGHWTVPLRYLYERLMHLSMFWDGAERTHGQCVCGVHHREFVSFSSLAGLTRLDALMTSISTFFEHQVQIDWFPRPKTPNEALMYDLVRKS</sequence>
<name>A0AAD7F7Y7_9AGAR</name>
<evidence type="ECO:0000313" key="3">
    <source>
        <dbReference type="Proteomes" id="UP001221142"/>
    </source>
</evidence>
<proteinExistence type="predicted"/>
<comment type="caution">
    <text evidence="2">The sequence shown here is derived from an EMBL/GenBank/DDBJ whole genome shotgun (WGS) entry which is preliminary data.</text>
</comment>
<keyword evidence="3" id="KW-1185">Reference proteome</keyword>
<gene>
    <name evidence="2" type="ORF">FB45DRAFT_1044376</name>
</gene>
<feature type="region of interest" description="Disordered" evidence="1">
    <location>
        <begin position="69"/>
        <end position="89"/>
    </location>
</feature>
<reference evidence="2" key="1">
    <citation type="submission" date="2023-03" db="EMBL/GenBank/DDBJ databases">
        <title>Massive genome expansion in bonnet fungi (Mycena s.s.) driven by repeated elements and novel gene families across ecological guilds.</title>
        <authorList>
            <consortium name="Lawrence Berkeley National Laboratory"/>
            <person name="Harder C.B."/>
            <person name="Miyauchi S."/>
            <person name="Viragh M."/>
            <person name="Kuo A."/>
            <person name="Thoen E."/>
            <person name="Andreopoulos B."/>
            <person name="Lu D."/>
            <person name="Skrede I."/>
            <person name="Drula E."/>
            <person name="Henrissat B."/>
            <person name="Morin E."/>
            <person name="Kohler A."/>
            <person name="Barry K."/>
            <person name="LaButti K."/>
            <person name="Morin E."/>
            <person name="Salamov A."/>
            <person name="Lipzen A."/>
            <person name="Mereny Z."/>
            <person name="Hegedus B."/>
            <person name="Baldrian P."/>
            <person name="Stursova M."/>
            <person name="Weitz H."/>
            <person name="Taylor A."/>
            <person name="Grigoriev I.V."/>
            <person name="Nagy L.G."/>
            <person name="Martin F."/>
            <person name="Kauserud H."/>
        </authorList>
    </citation>
    <scope>NUCLEOTIDE SEQUENCE</scope>
    <source>
        <strain evidence="2">9284</strain>
    </source>
</reference>
<protein>
    <submittedName>
        <fullName evidence="2">Uncharacterized protein</fullName>
    </submittedName>
</protein>
<dbReference type="EMBL" id="JARKIF010000121">
    <property type="protein sequence ID" value="KAJ7603917.1"/>
    <property type="molecule type" value="Genomic_DNA"/>
</dbReference>
<organism evidence="2 3">
    <name type="scientific">Roridomyces roridus</name>
    <dbReference type="NCBI Taxonomy" id="1738132"/>
    <lineage>
        <taxon>Eukaryota</taxon>
        <taxon>Fungi</taxon>
        <taxon>Dikarya</taxon>
        <taxon>Basidiomycota</taxon>
        <taxon>Agaricomycotina</taxon>
        <taxon>Agaricomycetes</taxon>
        <taxon>Agaricomycetidae</taxon>
        <taxon>Agaricales</taxon>
        <taxon>Marasmiineae</taxon>
        <taxon>Mycenaceae</taxon>
        <taxon>Roridomyces</taxon>
    </lineage>
</organism>
<dbReference type="Proteomes" id="UP001221142">
    <property type="component" value="Unassembled WGS sequence"/>
</dbReference>
<dbReference type="AlphaFoldDB" id="A0AAD7F7Y7"/>
<evidence type="ECO:0000313" key="2">
    <source>
        <dbReference type="EMBL" id="KAJ7603917.1"/>
    </source>
</evidence>
<accession>A0AAD7F7Y7</accession>
<evidence type="ECO:0000256" key="1">
    <source>
        <dbReference type="SAM" id="MobiDB-lite"/>
    </source>
</evidence>
<feature type="compositionally biased region" description="Basic and acidic residues" evidence="1">
    <location>
        <begin position="69"/>
        <end position="78"/>
    </location>
</feature>